<organism evidence="1 2">
    <name type="scientific">[Emmonsia] crescens</name>
    <dbReference type="NCBI Taxonomy" id="73230"/>
    <lineage>
        <taxon>Eukaryota</taxon>
        <taxon>Fungi</taxon>
        <taxon>Dikarya</taxon>
        <taxon>Ascomycota</taxon>
        <taxon>Pezizomycotina</taxon>
        <taxon>Eurotiomycetes</taxon>
        <taxon>Eurotiomycetidae</taxon>
        <taxon>Onygenales</taxon>
        <taxon>Ajellomycetaceae</taxon>
        <taxon>Emergomyces</taxon>
    </lineage>
</organism>
<proteinExistence type="predicted"/>
<sequence length="72" mass="8636">TDSLDIVIRDTCEIKQLFLKSRLLKTVYQTTIYKFYCKFISEIDLQMILCSLDDLQTMIYTMTDLYYTEVQD</sequence>
<dbReference type="Proteomes" id="UP000034164">
    <property type="component" value="Unassembled WGS sequence"/>
</dbReference>
<comment type="caution">
    <text evidence="1">The sequence shown here is derived from an EMBL/GenBank/DDBJ whole genome shotgun (WGS) entry which is preliminary data.</text>
</comment>
<gene>
    <name evidence="1" type="ORF">EMCG_04722</name>
</gene>
<reference evidence="2" key="1">
    <citation type="journal article" date="2015" name="PLoS Genet.">
        <title>The dynamic genome and transcriptome of the human fungal pathogen Blastomyces and close relative Emmonsia.</title>
        <authorList>
            <person name="Munoz J.F."/>
            <person name="Gauthier G.M."/>
            <person name="Desjardins C.A."/>
            <person name="Gallo J.E."/>
            <person name="Holder J."/>
            <person name="Sullivan T.D."/>
            <person name="Marty A.J."/>
            <person name="Carmen J.C."/>
            <person name="Chen Z."/>
            <person name="Ding L."/>
            <person name="Gujja S."/>
            <person name="Magrini V."/>
            <person name="Misas E."/>
            <person name="Mitreva M."/>
            <person name="Priest M."/>
            <person name="Saif S."/>
            <person name="Whiston E.A."/>
            <person name="Young S."/>
            <person name="Zeng Q."/>
            <person name="Goldman W.E."/>
            <person name="Mardis E.R."/>
            <person name="Taylor J.W."/>
            <person name="McEwen J.G."/>
            <person name="Clay O.K."/>
            <person name="Klein B.S."/>
            <person name="Cuomo C.A."/>
        </authorList>
    </citation>
    <scope>NUCLEOTIDE SEQUENCE [LARGE SCALE GENOMIC DNA]</scope>
    <source>
        <strain evidence="2">UAMH 3008</strain>
    </source>
</reference>
<accession>A0A0G2J755</accession>
<protein>
    <submittedName>
        <fullName evidence="1">Uncharacterized protein</fullName>
    </submittedName>
</protein>
<dbReference type="VEuPathDB" id="FungiDB:EMCG_04722"/>
<evidence type="ECO:0000313" key="2">
    <source>
        <dbReference type="Proteomes" id="UP000034164"/>
    </source>
</evidence>
<feature type="non-terminal residue" evidence="1">
    <location>
        <position position="72"/>
    </location>
</feature>
<name>A0A0G2J755_9EURO</name>
<dbReference type="AlphaFoldDB" id="A0A0G2J755"/>
<dbReference type="EMBL" id="LCZI01001520">
    <property type="protein sequence ID" value="KKZ60621.1"/>
    <property type="molecule type" value="Genomic_DNA"/>
</dbReference>
<dbReference type="OrthoDB" id="4189764at2759"/>
<evidence type="ECO:0000313" key="1">
    <source>
        <dbReference type="EMBL" id="KKZ60621.1"/>
    </source>
</evidence>
<feature type="non-terminal residue" evidence="1">
    <location>
        <position position="1"/>
    </location>
</feature>